<dbReference type="PANTHER" id="PTHR10642">
    <property type="entry name" value="RIBONUCLEASE H1"/>
    <property type="match status" value="1"/>
</dbReference>
<evidence type="ECO:0000313" key="3">
    <source>
        <dbReference type="EMBL" id="QHS98504.1"/>
    </source>
</evidence>
<dbReference type="AlphaFoldDB" id="A0A6C0C3Z5"/>
<dbReference type="InterPro" id="IPR050092">
    <property type="entry name" value="RNase_H"/>
</dbReference>
<dbReference type="GO" id="GO:0004523">
    <property type="term" value="F:RNA-DNA hybrid ribonuclease activity"/>
    <property type="evidence" value="ECO:0007669"/>
    <property type="project" value="InterPro"/>
</dbReference>
<dbReference type="PROSITE" id="PS50879">
    <property type="entry name" value="RNASE_H_1"/>
    <property type="match status" value="1"/>
</dbReference>
<accession>A0A6C0C3Z5</accession>
<name>A0A6C0C3Z5_9ZZZZ</name>
<dbReference type="InterPro" id="IPR036397">
    <property type="entry name" value="RNaseH_sf"/>
</dbReference>
<proteinExistence type="inferred from homology"/>
<comment type="similarity">
    <text evidence="1">Belongs to the RNase H family.</text>
</comment>
<dbReference type="PANTHER" id="PTHR10642:SF25">
    <property type="entry name" value="RNASE H TYPE-1 DOMAIN-CONTAINING PROTEIN"/>
    <property type="match status" value="1"/>
</dbReference>
<dbReference type="GO" id="GO:0003676">
    <property type="term" value="F:nucleic acid binding"/>
    <property type="evidence" value="ECO:0007669"/>
    <property type="project" value="InterPro"/>
</dbReference>
<protein>
    <recommendedName>
        <fullName evidence="2">RNase H type-1 domain-containing protein</fullName>
    </recommendedName>
</protein>
<dbReference type="GO" id="GO:0043137">
    <property type="term" value="P:DNA replication, removal of RNA primer"/>
    <property type="evidence" value="ECO:0007669"/>
    <property type="project" value="TreeGrafter"/>
</dbReference>
<dbReference type="InterPro" id="IPR043764">
    <property type="entry name" value="DUF5710"/>
</dbReference>
<dbReference type="Pfam" id="PF18974">
    <property type="entry name" value="DUF5710"/>
    <property type="match status" value="1"/>
</dbReference>
<reference evidence="3" key="1">
    <citation type="journal article" date="2020" name="Nature">
        <title>Giant virus diversity and host interactions through global metagenomics.</title>
        <authorList>
            <person name="Schulz F."/>
            <person name="Roux S."/>
            <person name="Paez-Espino D."/>
            <person name="Jungbluth S."/>
            <person name="Walsh D.A."/>
            <person name="Denef V.J."/>
            <person name="McMahon K.D."/>
            <person name="Konstantinidis K.T."/>
            <person name="Eloe-Fadrosh E.A."/>
            <person name="Kyrpides N.C."/>
            <person name="Woyke T."/>
        </authorList>
    </citation>
    <scope>NUCLEOTIDE SEQUENCE</scope>
    <source>
        <strain evidence="3">GVMAG-M-3300020185-18</strain>
    </source>
</reference>
<dbReference type="InterPro" id="IPR002156">
    <property type="entry name" value="RNaseH_domain"/>
</dbReference>
<dbReference type="InterPro" id="IPR012337">
    <property type="entry name" value="RNaseH-like_sf"/>
</dbReference>
<evidence type="ECO:0000259" key="2">
    <source>
        <dbReference type="PROSITE" id="PS50879"/>
    </source>
</evidence>
<sequence>MEKFITRKTNPDIKTKKKPQIYINVYTDGACINNGKKNARAGYGVYFGENDPRNTSESYRGKQTNNVAELLAIIKAMTILKDNIENGDNIKIFTDSIYAMRCCSSYGEKCYKKHWSKGKLGNIPNEEIVQGAYMFCRENDNVEFIHVLAHTGKNDIHSIGNHHADRLANEACGVTGCPYDNRKNKIYLDVPFDEKNEAKKMGARWEPGKKKWYIFDNNKYKTQMMGRWGS</sequence>
<dbReference type="Gene3D" id="3.30.420.10">
    <property type="entry name" value="Ribonuclease H-like superfamily/Ribonuclease H"/>
    <property type="match status" value="1"/>
</dbReference>
<dbReference type="SUPFAM" id="SSF53098">
    <property type="entry name" value="Ribonuclease H-like"/>
    <property type="match status" value="1"/>
</dbReference>
<evidence type="ECO:0000256" key="1">
    <source>
        <dbReference type="ARBA" id="ARBA00005300"/>
    </source>
</evidence>
<dbReference type="CDD" id="cd09280">
    <property type="entry name" value="RNase_HI_eukaryote_like"/>
    <property type="match status" value="1"/>
</dbReference>
<feature type="domain" description="RNase H type-1" evidence="2">
    <location>
        <begin position="19"/>
        <end position="173"/>
    </location>
</feature>
<organism evidence="3">
    <name type="scientific">viral metagenome</name>
    <dbReference type="NCBI Taxonomy" id="1070528"/>
    <lineage>
        <taxon>unclassified sequences</taxon>
        <taxon>metagenomes</taxon>
        <taxon>organismal metagenomes</taxon>
    </lineage>
</organism>
<dbReference type="Pfam" id="PF00075">
    <property type="entry name" value="RNase_H"/>
    <property type="match status" value="1"/>
</dbReference>
<dbReference type="EMBL" id="MN739317">
    <property type="protein sequence ID" value="QHS98504.1"/>
    <property type="molecule type" value="Genomic_DNA"/>
</dbReference>